<keyword evidence="3" id="KW-1185">Reference proteome</keyword>
<comment type="caution">
    <text evidence="2">The sequence shown here is derived from an EMBL/GenBank/DDBJ whole genome shotgun (WGS) entry which is preliminary data.</text>
</comment>
<name>A0ABP8UGN3_9ACTN</name>
<dbReference type="Proteomes" id="UP001501442">
    <property type="component" value="Unassembled WGS sequence"/>
</dbReference>
<keyword evidence="1" id="KW-0812">Transmembrane</keyword>
<dbReference type="RefSeq" id="WP_345434077.1">
    <property type="nucleotide sequence ID" value="NZ_BAABHK010000008.1"/>
</dbReference>
<sequence length="270" mass="29168">MSAEAVLRQLSGATEKLEAFTRSLNQTVQNLAYTINSPTVPPGVDRMVADAVITKAKELLEGIILLVAKLDLWLLENIFPVVTGPYILYTAGNKWTTTVFKNLSTVSGRLNTSKTKVDDFWTGPASLAYTQAIPVQKAATDKVAEMVSTTRETIQDLAYRLTGLYVAILAALTIGLRSILVGAGMLMTFFLVPEGLFTIAVAVFSAMGTVGVIYAIATEVTQSSLEKFANLLELKNDGSAFDNGHWPKIASDLGDGSTSDGNRSMWSYKR</sequence>
<organism evidence="2 3">
    <name type="scientific">Actinoallomurus vinaceus</name>
    <dbReference type="NCBI Taxonomy" id="1080074"/>
    <lineage>
        <taxon>Bacteria</taxon>
        <taxon>Bacillati</taxon>
        <taxon>Actinomycetota</taxon>
        <taxon>Actinomycetes</taxon>
        <taxon>Streptosporangiales</taxon>
        <taxon>Thermomonosporaceae</taxon>
        <taxon>Actinoallomurus</taxon>
    </lineage>
</organism>
<dbReference type="EMBL" id="BAABHK010000008">
    <property type="protein sequence ID" value="GAA4630528.1"/>
    <property type="molecule type" value="Genomic_DNA"/>
</dbReference>
<keyword evidence="1" id="KW-1133">Transmembrane helix</keyword>
<keyword evidence="1" id="KW-0472">Membrane</keyword>
<feature type="transmembrane region" description="Helical" evidence="1">
    <location>
        <begin position="196"/>
        <end position="217"/>
    </location>
</feature>
<evidence type="ECO:0000313" key="2">
    <source>
        <dbReference type="EMBL" id="GAA4630528.1"/>
    </source>
</evidence>
<accession>A0ABP8UGN3</accession>
<reference evidence="3" key="1">
    <citation type="journal article" date="2019" name="Int. J. Syst. Evol. Microbiol.">
        <title>The Global Catalogue of Microorganisms (GCM) 10K type strain sequencing project: providing services to taxonomists for standard genome sequencing and annotation.</title>
        <authorList>
            <consortium name="The Broad Institute Genomics Platform"/>
            <consortium name="The Broad Institute Genome Sequencing Center for Infectious Disease"/>
            <person name="Wu L."/>
            <person name="Ma J."/>
        </authorList>
    </citation>
    <scope>NUCLEOTIDE SEQUENCE [LARGE SCALE GENOMIC DNA]</scope>
    <source>
        <strain evidence="3">JCM 17939</strain>
    </source>
</reference>
<protein>
    <submittedName>
        <fullName evidence="2">Uncharacterized protein</fullName>
    </submittedName>
</protein>
<evidence type="ECO:0000313" key="3">
    <source>
        <dbReference type="Proteomes" id="UP001501442"/>
    </source>
</evidence>
<feature type="transmembrane region" description="Helical" evidence="1">
    <location>
        <begin position="164"/>
        <end position="190"/>
    </location>
</feature>
<proteinExistence type="predicted"/>
<gene>
    <name evidence="2" type="ORF">GCM10023196_056230</name>
</gene>
<evidence type="ECO:0000256" key="1">
    <source>
        <dbReference type="SAM" id="Phobius"/>
    </source>
</evidence>